<dbReference type="PANTHER" id="PTHR45663:SF11">
    <property type="entry name" value="GEO12009P1"/>
    <property type="match status" value="1"/>
</dbReference>
<evidence type="ECO:0000313" key="3">
    <source>
        <dbReference type="EMBL" id="QEI05275.1"/>
    </source>
</evidence>
<dbReference type="EMBL" id="CP043046">
    <property type="protein sequence ID" value="QEI05275.1"/>
    <property type="molecule type" value="Genomic_DNA"/>
</dbReference>
<dbReference type="Pfam" id="PF14559">
    <property type="entry name" value="TPR_19"/>
    <property type="match status" value="1"/>
</dbReference>
<dbReference type="Pfam" id="PF00085">
    <property type="entry name" value="Thioredoxin"/>
    <property type="match status" value="1"/>
</dbReference>
<dbReference type="CDD" id="cd02956">
    <property type="entry name" value="ybbN"/>
    <property type="match status" value="1"/>
</dbReference>
<accession>A0A5C0AT66</accession>
<dbReference type="GO" id="GO:0005737">
    <property type="term" value="C:cytoplasm"/>
    <property type="evidence" value="ECO:0007669"/>
    <property type="project" value="TreeGrafter"/>
</dbReference>
<dbReference type="InterPro" id="IPR036249">
    <property type="entry name" value="Thioredoxin-like_sf"/>
</dbReference>
<proteinExistence type="predicted"/>
<dbReference type="SUPFAM" id="SSF48452">
    <property type="entry name" value="TPR-like"/>
    <property type="match status" value="1"/>
</dbReference>
<dbReference type="Pfam" id="PF14561">
    <property type="entry name" value="TPR_20"/>
    <property type="match status" value="1"/>
</dbReference>
<dbReference type="Gene3D" id="1.25.40.10">
    <property type="entry name" value="Tetratricopeptide repeat domain"/>
    <property type="match status" value="2"/>
</dbReference>
<dbReference type="OrthoDB" id="9790390at2"/>
<dbReference type="PANTHER" id="PTHR45663">
    <property type="entry name" value="GEO12009P1"/>
    <property type="match status" value="1"/>
</dbReference>
<protein>
    <submittedName>
        <fullName evidence="3">Tetratricopeptide repeat protein</fullName>
    </submittedName>
</protein>
<evidence type="ECO:0000256" key="1">
    <source>
        <dbReference type="SAM" id="MobiDB-lite"/>
    </source>
</evidence>
<dbReference type="InterPro" id="IPR011990">
    <property type="entry name" value="TPR-like_helical_dom_sf"/>
</dbReference>
<evidence type="ECO:0000313" key="4">
    <source>
        <dbReference type="Proteomes" id="UP000325161"/>
    </source>
</evidence>
<evidence type="ECO:0000259" key="2">
    <source>
        <dbReference type="PROSITE" id="PS51352"/>
    </source>
</evidence>
<feature type="region of interest" description="Disordered" evidence="1">
    <location>
        <begin position="1"/>
        <end position="21"/>
    </location>
</feature>
<dbReference type="PROSITE" id="PS51352">
    <property type="entry name" value="THIOREDOXIN_2"/>
    <property type="match status" value="1"/>
</dbReference>
<dbReference type="GO" id="GO:0015035">
    <property type="term" value="F:protein-disulfide reductase activity"/>
    <property type="evidence" value="ECO:0007669"/>
    <property type="project" value="TreeGrafter"/>
</dbReference>
<gene>
    <name evidence="3" type="ORF">FXN63_05050</name>
</gene>
<dbReference type="GO" id="GO:0006950">
    <property type="term" value="P:response to stress"/>
    <property type="evidence" value="ECO:0007669"/>
    <property type="project" value="UniProtKB-ARBA"/>
</dbReference>
<reference evidence="3 4" key="1">
    <citation type="submission" date="2019-08" db="EMBL/GenBank/DDBJ databases">
        <title>Amphibian skin-associated Pigmentiphaga: genome sequence and occurrence across geography and hosts.</title>
        <authorList>
            <person name="Bletz M.C."/>
            <person name="Bunk B."/>
            <person name="Sproeer C."/>
            <person name="Biwer P."/>
            <person name="Reiter S."/>
            <person name="Rabemananjara F.C.E."/>
            <person name="Schulz S."/>
            <person name="Overmann J."/>
            <person name="Vences M."/>
        </authorList>
    </citation>
    <scope>NUCLEOTIDE SEQUENCE [LARGE SCALE GENOMIC DNA]</scope>
    <source>
        <strain evidence="3 4">Mada1488</strain>
    </source>
</reference>
<sequence length="377" mass="41948">MGKLPSSRVGSEPRVRGAGRMAAKGVALARVHPHAHGEHRWKTGHFTCLGGFLRERCATQGGQPVRQSLETGPDVPTPEVWPSAWPTLTTNSKEFRHMDVTLANFEREVLLASRELPVIVQFWSARSAACQQLAQSFAKLEREHQGRFKLTRVDADNNPELVQHFQLRSLPFVIAFVNTQPVDSLSGAVNDAQAREFIERQLPSPIEEAYNAALQARQAGDLETAEKHLKAALVLDPKFDDARFDYVEVLISTDRSEDAQAQFDRITPVGQADPRHASLATILAARAKALELPEEDALVARIEQDPANLQARLELANLRIARRAWAGAMEELLEIVRRDRTFEDDIGRKTLVAVFGQASAQPELVSQTRRKLSTILN</sequence>
<organism evidence="3 4">
    <name type="scientific">Pigmentiphaga aceris</name>
    <dbReference type="NCBI Taxonomy" id="1940612"/>
    <lineage>
        <taxon>Bacteria</taxon>
        <taxon>Pseudomonadati</taxon>
        <taxon>Pseudomonadota</taxon>
        <taxon>Betaproteobacteria</taxon>
        <taxon>Burkholderiales</taxon>
        <taxon>Alcaligenaceae</taxon>
        <taxon>Pigmentiphaga</taxon>
    </lineage>
</organism>
<dbReference type="Gene3D" id="3.40.30.10">
    <property type="entry name" value="Glutaredoxin"/>
    <property type="match status" value="1"/>
</dbReference>
<keyword evidence="4" id="KW-1185">Reference proteome</keyword>
<feature type="domain" description="Thioredoxin" evidence="2">
    <location>
        <begin position="69"/>
        <end position="203"/>
    </location>
</feature>
<dbReference type="KEGG" id="pacr:FXN63_05050"/>
<dbReference type="SUPFAM" id="SSF52833">
    <property type="entry name" value="Thioredoxin-like"/>
    <property type="match status" value="1"/>
</dbReference>
<dbReference type="Proteomes" id="UP000325161">
    <property type="component" value="Chromosome"/>
</dbReference>
<dbReference type="InterPro" id="IPR013766">
    <property type="entry name" value="Thioredoxin_domain"/>
</dbReference>
<name>A0A5C0AT66_9BURK</name>
<dbReference type="AlphaFoldDB" id="A0A5C0AT66"/>